<reference evidence="3 4" key="1">
    <citation type="submission" date="2019-06" db="EMBL/GenBank/DDBJ databases">
        <title>Sequencing the genomes of 1000 actinobacteria strains.</title>
        <authorList>
            <person name="Klenk H.-P."/>
        </authorList>
    </citation>
    <scope>NUCLEOTIDE SEQUENCE [LARGE SCALE GENOMIC DNA]</scope>
    <source>
        <strain evidence="3 4">DSM 19560</strain>
    </source>
</reference>
<dbReference type="NCBIfam" id="TIGR02964">
    <property type="entry name" value="xanthine_xdhC"/>
    <property type="match status" value="1"/>
</dbReference>
<evidence type="ECO:0000259" key="1">
    <source>
        <dbReference type="Pfam" id="PF02625"/>
    </source>
</evidence>
<name>A0A561EBK4_9MICO</name>
<evidence type="ECO:0000259" key="2">
    <source>
        <dbReference type="Pfam" id="PF13478"/>
    </source>
</evidence>
<feature type="domain" description="XdhC Rossmann" evidence="2">
    <location>
        <begin position="110"/>
        <end position="257"/>
    </location>
</feature>
<feature type="domain" description="XdhC- CoxI" evidence="1">
    <location>
        <begin position="11"/>
        <end position="77"/>
    </location>
</feature>
<keyword evidence="4" id="KW-1185">Reference proteome</keyword>
<organism evidence="3 4">
    <name type="scientific">Rudaeicoccus suwonensis</name>
    <dbReference type="NCBI Taxonomy" id="657409"/>
    <lineage>
        <taxon>Bacteria</taxon>
        <taxon>Bacillati</taxon>
        <taxon>Actinomycetota</taxon>
        <taxon>Actinomycetes</taxon>
        <taxon>Micrococcales</taxon>
        <taxon>Dermacoccaceae</taxon>
        <taxon>Rudaeicoccus</taxon>
    </lineage>
</organism>
<dbReference type="AlphaFoldDB" id="A0A561EBK4"/>
<dbReference type="Gene3D" id="3.40.50.720">
    <property type="entry name" value="NAD(P)-binding Rossmann-like Domain"/>
    <property type="match status" value="1"/>
</dbReference>
<dbReference type="Proteomes" id="UP000318297">
    <property type="component" value="Unassembled WGS sequence"/>
</dbReference>
<dbReference type="PANTHER" id="PTHR30388">
    <property type="entry name" value="ALDEHYDE OXIDOREDUCTASE MOLYBDENUM COFACTOR ASSEMBLY PROTEIN"/>
    <property type="match status" value="1"/>
</dbReference>
<dbReference type="PANTHER" id="PTHR30388:SF6">
    <property type="entry name" value="XANTHINE DEHYDROGENASE SUBUNIT A-RELATED"/>
    <property type="match status" value="1"/>
</dbReference>
<dbReference type="InterPro" id="IPR003777">
    <property type="entry name" value="XdhC_CoxI"/>
</dbReference>
<evidence type="ECO:0000313" key="4">
    <source>
        <dbReference type="Proteomes" id="UP000318297"/>
    </source>
</evidence>
<dbReference type="Pfam" id="PF02625">
    <property type="entry name" value="XdhC_CoxI"/>
    <property type="match status" value="1"/>
</dbReference>
<dbReference type="Pfam" id="PF13478">
    <property type="entry name" value="XdhC_C"/>
    <property type="match status" value="1"/>
</dbReference>
<comment type="caution">
    <text evidence="3">The sequence shown here is derived from an EMBL/GenBank/DDBJ whole genome shotgun (WGS) entry which is preliminary data.</text>
</comment>
<dbReference type="OrthoDB" id="61481at2"/>
<proteinExistence type="predicted"/>
<gene>
    <name evidence="3" type="ORF">BKA23_1821</name>
</gene>
<dbReference type="InterPro" id="IPR052698">
    <property type="entry name" value="MoCofactor_Util/Proc"/>
</dbReference>
<protein>
    <submittedName>
        <fullName evidence="3">Molybdenum cofactor sulfurylase</fullName>
    </submittedName>
</protein>
<dbReference type="SUPFAM" id="SSF51735">
    <property type="entry name" value="NAD(P)-binding Rossmann-fold domains"/>
    <property type="match status" value="1"/>
</dbReference>
<dbReference type="EMBL" id="VIVQ01000001">
    <property type="protein sequence ID" value="TWE12993.1"/>
    <property type="molecule type" value="Genomic_DNA"/>
</dbReference>
<dbReference type="InterPro" id="IPR027051">
    <property type="entry name" value="XdhC_Rossmann_dom"/>
</dbReference>
<sequence>MHWINAIAHLRASGEAAVLVTVIETRGHAPQSPGAKMVVTTERTWGTVGGGNLEATAVQHAREQLQAADAATRTMRFDLNEHATTEHGTQCCGGVVTVLFEALRPSPSIAVFGLGHVGVELAALLARHDVRLHLVDSRASHAVWPSTIAPDPTADIVIHHAPVPEVTLGELPVGTHVVILTHDHSEDAALCDMALRCRHLGSVGLIGSSAKWRRFEKRLQDEGHSPEAVAGIRSPLGDRSIAGKDPAVVAVSIAAELLRITESERAPVGATR</sequence>
<dbReference type="InterPro" id="IPR014308">
    <property type="entry name" value="Xanthine_DH_XdhC"/>
</dbReference>
<dbReference type="InterPro" id="IPR036291">
    <property type="entry name" value="NAD(P)-bd_dom_sf"/>
</dbReference>
<dbReference type="RefSeq" id="WP_145227404.1">
    <property type="nucleotide sequence ID" value="NZ_VIVQ01000001.1"/>
</dbReference>
<accession>A0A561EBK4</accession>
<evidence type="ECO:0000313" key="3">
    <source>
        <dbReference type="EMBL" id="TWE12993.1"/>
    </source>
</evidence>